<dbReference type="AlphaFoldDB" id="A0A6N6MFA9"/>
<sequence>MILQNFKSYFSMREIYNVGIIGGGVSGVVTALQLSKHGIDSVLFEQQKSVVNGPPFCHLHAGGNLYPDISVAQCQLLMKQSIEMARMFPESIDERPTLISVPKTEKYEFSNLKQRLDMLVDYYKSLIAEDSENEILGAPEDYYKIYTKADLERLTELPSVKQPKTSDQWMTNAIKFIDFKKLKMPVILVQEYGWNLFRLGAQAQLALNKTSFCDLKTNTNVTHIKDVRNENLDYNWEISTKDTVYRVNYLVNSCGFKAGAFDEFLHLNNEHLIEFKAAYVSKWDAIPGLIPELIFHGERGTPRGMVQLTPYSDDYYQIHGMTNEVTLFKNGLVKSQEKVQQPEFDEAITEKLTRGWEPKDIKARTEKAIQLVTQFVPAFKSAIVGGPPLFGAQQIPGDDPNLRIGEVRFPCKTYARSEIVKASSALTVANQILDEVHNLGIVSETQDSNTENTLLESIPKKDIDALAEGLAEQRGYPKALSRLLIERS</sequence>
<evidence type="ECO:0000313" key="2">
    <source>
        <dbReference type="Proteomes" id="UP000441333"/>
    </source>
</evidence>
<comment type="caution">
    <text evidence="1">The sequence shown here is derived from an EMBL/GenBank/DDBJ whole genome shotgun (WGS) entry which is preliminary data.</text>
</comment>
<protein>
    <submittedName>
        <fullName evidence="1">FAD-dependent oxidoreductase</fullName>
    </submittedName>
</protein>
<accession>A0A6N6MFA9</accession>
<gene>
    <name evidence="1" type="ORF">F6U93_10080</name>
</gene>
<organism evidence="1 2">
    <name type="scientific">Pseudotamlana haliotis</name>
    <dbReference type="NCBI Taxonomy" id="2614804"/>
    <lineage>
        <taxon>Bacteria</taxon>
        <taxon>Pseudomonadati</taxon>
        <taxon>Bacteroidota</taxon>
        <taxon>Flavobacteriia</taxon>
        <taxon>Flavobacteriales</taxon>
        <taxon>Flavobacteriaceae</taxon>
        <taxon>Pseudotamlana</taxon>
    </lineage>
</organism>
<dbReference type="InterPro" id="IPR036188">
    <property type="entry name" value="FAD/NAD-bd_sf"/>
</dbReference>
<dbReference type="Proteomes" id="UP000441333">
    <property type="component" value="Unassembled WGS sequence"/>
</dbReference>
<reference evidence="1 2" key="1">
    <citation type="submission" date="2019-09" db="EMBL/GenBank/DDBJ databases">
        <authorList>
            <person name="Cao W.R."/>
        </authorList>
    </citation>
    <scope>NUCLEOTIDE SEQUENCE [LARGE SCALE GENOMIC DNA]</scope>
    <source>
        <strain evidence="1 2">B1N29</strain>
    </source>
</reference>
<dbReference type="Pfam" id="PF13450">
    <property type="entry name" value="NAD_binding_8"/>
    <property type="match status" value="1"/>
</dbReference>
<dbReference type="SUPFAM" id="SSF51905">
    <property type="entry name" value="FAD/NAD(P)-binding domain"/>
    <property type="match status" value="1"/>
</dbReference>
<name>A0A6N6MFA9_9FLAO</name>
<keyword evidence="2" id="KW-1185">Reference proteome</keyword>
<proteinExistence type="predicted"/>
<dbReference type="EMBL" id="WAAT01000045">
    <property type="protein sequence ID" value="KAB1067624.1"/>
    <property type="molecule type" value="Genomic_DNA"/>
</dbReference>
<dbReference type="Gene3D" id="3.50.50.60">
    <property type="entry name" value="FAD/NAD(P)-binding domain"/>
    <property type="match status" value="1"/>
</dbReference>
<evidence type="ECO:0000313" key="1">
    <source>
        <dbReference type="EMBL" id="KAB1067624.1"/>
    </source>
</evidence>